<reference evidence="3 4" key="1">
    <citation type="submission" date="2017-05" db="EMBL/GenBank/DDBJ databases">
        <authorList>
            <person name="Varghese N."/>
            <person name="Submissions S."/>
        </authorList>
    </citation>
    <scope>NUCLEOTIDE SEQUENCE [LARGE SCALE GENOMIC DNA]</scope>
    <source>
        <strain evidence="3 4">DSM 19036</strain>
    </source>
</reference>
<dbReference type="Proteomes" id="UP000320300">
    <property type="component" value="Unassembled WGS sequence"/>
</dbReference>
<dbReference type="EMBL" id="FXTN01000006">
    <property type="protein sequence ID" value="SMO74485.1"/>
    <property type="molecule type" value="Genomic_DNA"/>
</dbReference>
<keyword evidence="2" id="KW-0732">Signal</keyword>
<protein>
    <submittedName>
        <fullName evidence="3">Uncharacterized protein</fullName>
    </submittedName>
</protein>
<accession>A0A521DSB3</accession>
<evidence type="ECO:0000313" key="3">
    <source>
        <dbReference type="EMBL" id="SMO74485.1"/>
    </source>
</evidence>
<evidence type="ECO:0000256" key="2">
    <source>
        <dbReference type="SAM" id="SignalP"/>
    </source>
</evidence>
<feature type="region of interest" description="Disordered" evidence="1">
    <location>
        <begin position="39"/>
        <end position="83"/>
    </location>
</feature>
<dbReference type="PROSITE" id="PS51257">
    <property type="entry name" value="PROKAR_LIPOPROTEIN"/>
    <property type="match status" value="1"/>
</dbReference>
<keyword evidence="4" id="KW-1185">Reference proteome</keyword>
<proteinExistence type="predicted"/>
<name>A0A521DSB3_9SPHI</name>
<gene>
    <name evidence="3" type="ORF">SAMN06265348_106117</name>
</gene>
<organism evidence="3 4">
    <name type="scientific">Pedobacter westerhofensis</name>
    <dbReference type="NCBI Taxonomy" id="425512"/>
    <lineage>
        <taxon>Bacteria</taxon>
        <taxon>Pseudomonadati</taxon>
        <taxon>Bacteroidota</taxon>
        <taxon>Sphingobacteriia</taxon>
        <taxon>Sphingobacteriales</taxon>
        <taxon>Sphingobacteriaceae</taxon>
        <taxon>Pedobacter</taxon>
    </lineage>
</organism>
<feature type="compositionally biased region" description="Basic and acidic residues" evidence="1">
    <location>
        <begin position="68"/>
        <end position="83"/>
    </location>
</feature>
<dbReference type="AlphaFoldDB" id="A0A521DSB3"/>
<sequence>MKSRSSIQFKAAFLTLVFLLNTVVGFACAVGTNMGFNNGHHQEQGRVHSSGHTRKHNQAHDHSKHSHDKSTGTDHASKSQKDNCCKEQVDKLTKADKLTQPGFNYNLLSSSFFLLPSAVYRIGEEVTFPVNVPNTYFVRHCRPPITDVRIAIQSFQI</sequence>
<evidence type="ECO:0000313" key="4">
    <source>
        <dbReference type="Proteomes" id="UP000320300"/>
    </source>
</evidence>
<evidence type="ECO:0000256" key="1">
    <source>
        <dbReference type="SAM" id="MobiDB-lite"/>
    </source>
</evidence>
<feature type="compositionally biased region" description="Basic residues" evidence="1">
    <location>
        <begin position="49"/>
        <end position="67"/>
    </location>
</feature>
<feature type="chain" id="PRO_5021862345" evidence="2">
    <location>
        <begin position="30"/>
        <end position="157"/>
    </location>
</feature>
<feature type="signal peptide" evidence="2">
    <location>
        <begin position="1"/>
        <end position="29"/>
    </location>
</feature>